<dbReference type="SUPFAM" id="SSF49299">
    <property type="entry name" value="PKD domain"/>
    <property type="match status" value="1"/>
</dbReference>
<dbReference type="CDD" id="cd00146">
    <property type="entry name" value="PKD"/>
    <property type="match status" value="1"/>
</dbReference>
<organism evidence="5 6">
    <name type="scientific">Geodermatophilus obscurus</name>
    <dbReference type="NCBI Taxonomy" id="1861"/>
    <lineage>
        <taxon>Bacteria</taxon>
        <taxon>Bacillati</taxon>
        <taxon>Actinomycetota</taxon>
        <taxon>Actinomycetes</taxon>
        <taxon>Geodermatophilales</taxon>
        <taxon>Geodermatophilaceae</taxon>
        <taxon>Geodermatophilus</taxon>
    </lineage>
</organism>
<dbReference type="InterPro" id="IPR013783">
    <property type="entry name" value="Ig-like_fold"/>
</dbReference>
<evidence type="ECO:0000259" key="4">
    <source>
        <dbReference type="PROSITE" id="PS50093"/>
    </source>
</evidence>
<feature type="transmembrane region" description="Helical" evidence="2">
    <location>
        <begin position="352"/>
        <end position="372"/>
    </location>
</feature>
<dbReference type="RefSeq" id="WP_072920255.1">
    <property type="nucleotide sequence ID" value="NZ_FRDM01000027.1"/>
</dbReference>
<gene>
    <name evidence="5" type="ORF">SAMN05660350_03818</name>
</gene>
<keyword evidence="2" id="KW-0472">Membrane</keyword>
<proteinExistence type="predicted"/>
<feature type="chain" id="PRO_5038478856" evidence="3">
    <location>
        <begin position="20"/>
        <end position="382"/>
    </location>
</feature>
<evidence type="ECO:0000313" key="6">
    <source>
        <dbReference type="Proteomes" id="UP000184428"/>
    </source>
</evidence>
<feature type="signal peptide" evidence="3">
    <location>
        <begin position="1"/>
        <end position="19"/>
    </location>
</feature>
<dbReference type="PROSITE" id="PS51257">
    <property type="entry name" value="PROKAR_LIPOPROTEIN"/>
    <property type="match status" value="1"/>
</dbReference>
<name>A0A1M7URU3_9ACTN</name>
<feature type="compositionally biased region" description="Gly residues" evidence="1">
    <location>
        <begin position="227"/>
        <end position="238"/>
    </location>
</feature>
<protein>
    <submittedName>
        <fullName evidence="5">LPXTG-motif cell wall anchor domain-containing protein</fullName>
    </submittedName>
</protein>
<evidence type="ECO:0000313" key="5">
    <source>
        <dbReference type="EMBL" id="SHN85732.1"/>
    </source>
</evidence>
<keyword evidence="2" id="KW-0812">Transmembrane</keyword>
<dbReference type="InterPro" id="IPR035986">
    <property type="entry name" value="PKD_dom_sf"/>
</dbReference>
<dbReference type="GO" id="GO:0005975">
    <property type="term" value="P:carbohydrate metabolic process"/>
    <property type="evidence" value="ECO:0007669"/>
    <property type="project" value="UniProtKB-ARBA"/>
</dbReference>
<reference evidence="5 6" key="1">
    <citation type="submission" date="2016-12" db="EMBL/GenBank/DDBJ databases">
        <authorList>
            <person name="Song W.-J."/>
            <person name="Kurnit D.M."/>
        </authorList>
    </citation>
    <scope>NUCLEOTIDE SEQUENCE [LARGE SCALE GENOMIC DNA]</scope>
    <source>
        <strain evidence="5 6">DSM 43162</strain>
    </source>
</reference>
<dbReference type="Proteomes" id="UP000184428">
    <property type="component" value="Unassembled WGS sequence"/>
</dbReference>
<dbReference type="Pfam" id="PF18911">
    <property type="entry name" value="PKD_4"/>
    <property type="match status" value="1"/>
</dbReference>
<keyword evidence="3" id="KW-0732">Signal</keyword>
<feature type="region of interest" description="Disordered" evidence="1">
    <location>
        <begin position="219"/>
        <end position="245"/>
    </location>
</feature>
<dbReference type="PROSITE" id="PS50093">
    <property type="entry name" value="PKD"/>
    <property type="match status" value="1"/>
</dbReference>
<evidence type="ECO:0000256" key="1">
    <source>
        <dbReference type="SAM" id="MobiDB-lite"/>
    </source>
</evidence>
<dbReference type="Gene3D" id="2.60.40.10">
    <property type="entry name" value="Immunoglobulins"/>
    <property type="match status" value="1"/>
</dbReference>
<keyword evidence="2" id="KW-1133">Transmembrane helix</keyword>
<dbReference type="SMART" id="SM00089">
    <property type="entry name" value="PKD"/>
    <property type="match status" value="1"/>
</dbReference>
<dbReference type="InterPro" id="IPR022409">
    <property type="entry name" value="PKD/Chitinase_dom"/>
</dbReference>
<sequence>MKRTTSLLTTGALSLGTFAVLGTVAPGLASASGCGVTPLDLAGLEAAFAGALTGVGDGATAEMRTDGLRLTMPSAEDDPQSAAYASYFMDGLEIPLADATAQSNVDLDTTLAPGQPLTNHPTYELYVDLDGPANDDPAQAILVYWEPEAGEPTDLWWSALGPLAGLDSESSEEATLVEISAAYPDATVTSLGFQLLYQPGADVVVHGLTFGCNEFRFGSGSSTDPGGDPGDNPGGDPGGDPANQAPIAAVTATNTGATFTFSAAGSTDSDGEVTGFAWSFGDGSAPAAGAQVVHEYAAPGTYTVTLTVTDDDGASTTATRQVVVPATDPGDPTDPAEPTEYGTPLPDTGADVLGLAAIGGLVLAGGGAGLVASRRRKAGSAS</sequence>
<dbReference type="InterPro" id="IPR000601">
    <property type="entry name" value="PKD_dom"/>
</dbReference>
<dbReference type="OrthoDB" id="9802683at2"/>
<feature type="domain" description="PKD" evidence="4">
    <location>
        <begin position="242"/>
        <end position="324"/>
    </location>
</feature>
<accession>A0A1M7URU3</accession>
<dbReference type="NCBIfam" id="TIGR01167">
    <property type="entry name" value="LPXTG_anchor"/>
    <property type="match status" value="1"/>
</dbReference>
<evidence type="ECO:0000256" key="2">
    <source>
        <dbReference type="SAM" id="Phobius"/>
    </source>
</evidence>
<dbReference type="AlphaFoldDB" id="A0A1M7URU3"/>
<feature type="region of interest" description="Disordered" evidence="1">
    <location>
        <begin position="325"/>
        <end position="347"/>
    </location>
</feature>
<evidence type="ECO:0000256" key="3">
    <source>
        <dbReference type="SAM" id="SignalP"/>
    </source>
</evidence>
<dbReference type="EMBL" id="FRDM01000027">
    <property type="protein sequence ID" value="SHN85732.1"/>
    <property type="molecule type" value="Genomic_DNA"/>
</dbReference>